<dbReference type="GO" id="GO:0004222">
    <property type="term" value="F:metalloendopeptidase activity"/>
    <property type="evidence" value="ECO:0007669"/>
    <property type="project" value="InterPro"/>
</dbReference>
<dbReference type="Gene3D" id="3.40.390.10">
    <property type="entry name" value="Collagenase (Catalytic Domain)"/>
    <property type="match status" value="1"/>
</dbReference>
<dbReference type="GO" id="GO:0030574">
    <property type="term" value="P:collagen catabolic process"/>
    <property type="evidence" value="ECO:0007669"/>
    <property type="project" value="TreeGrafter"/>
</dbReference>
<evidence type="ECO:0000256" key="8">
    <source>
        <dbReference type="PIRSR" id="PIRSR001191-1"/>
    </source>
</evidence>
<feature type="binding site" evidence="9">
    <location>
        <position position="58"/>
    </location>
    <ligand>
        <name>Zn(2+)</name>
        <dbReference type="ChEBI" id="CHEBI:29105"/>
        <label>2</label>
        <note>catalytic</note>
    </ligand>
</feature>
<feature type="binding site" evidence="10">
    <location>
        <position position="28"/>
    </location>
    <ligand>
        <name>Ca(2+)</name>
        <dbReference type="ChEBI" id="CHEBI:29108"/>
        <label>3</label>
    </ligand>
</feature>
<keyword evidence="7" id="KW-0482">Metalloprotease</keyword>
<dbReference type="SUPFAM" id="SSF55486">
    <property type="entry name" value="Metalloproteases ('zincins'), catalytic domain"/>
    <property type="match status" value="1"/>
</dbReference>
<keyword evidence="4" id="KW-0732">Signal</keyword>
<feature type="active site" evidence="8">
    <location>
        <position position="49"/>
    </location>
</feature>
<evidence type="ECO:0000256" key="11">
    <source>
        <dbReference type="PROSITE-ProRule" id="PRU01011"/>
    </source>
</evidence>
<feature type="binding site" evidence="10">
    <location>
        <position position="19"/>
    </location>
    <ligand>
        <name>Ca(2+)</name>
        <dbReference type="ChEBI" id="CHEBI:29108"/>
        <label>2</label>
    </ligand>
</feature>
<dbReference type="PANTHER" id="PTHR10201:SF291">
    <property type="entry name" value="MATRIX METALLOPROTEINASE 1, ISOFORM C-RELATED"/>
    <property type="match status" value="1"/>
</dbReference>
<keyword evidence="3 9" id="KW-0479">Metal-binding</keyword>
<comment type="cofactor">
    <cofactor evidence="10">
        <name>Zn(2+)</name>
        <dbReference type="ChEBI" id="CHEBI:29105"/>
    </cofactor>
    <text evidence="10">Binds 2 Zn(2+) ions per subunit.</text>
</comment>
<comment type="cofactor">
    <cofactor evidence="10">
        <name>Ca(2+)</name>
        <dbReference type="ChEBI" id="CHEBI:29108"/>
    </cofactor>
    <text evidence="10">Can bind about 5 Ca(2+) ions per subunit.</text>
</comment>
<feature type="binding site" evidence="10">
    <location>
        <position position="66"/>
    </location>
    <ligand>
        <name>Zn(2+)</name>
        <dbReference type="ChEBI" id="CHEBI:29105"/>
        <label>2</label>
        <note>catalytic</note>
    </ligand>
</feature>
<feature type="binding site" evidence="10">
    <location>
        <position position="28"/>
    </location>
    <ligand>
        <name>Ca(2+)</name>
        <dbReference type="ChEBI" id="CHEBI:29108"/>
        <label>1</label>
    </ligand>
</feature>
<protein>
    <submittedName>
        <fullName evidence="13">Matrix metalloproteinase</fullName>
    </submittedName>
</protein>
<gene>
    <name evidence="13" type="primary">Oja-mmp6</name>
</gene>
<evidence type="ECO:0000256" key="9">
    <source>
        <dbReference type="PIRSR" id="PIRSR001191-2"/>
    </source>
</evidence>
<evidence type="ECO:0000256" key="3">
    <source>
        <dbReference type="ARBA" id="ARBA00022723"/>
    </source>
</evidence>
<evidence type="ECO:0000256" key="5">
    <source>
        <dbReference type="ARBA" id="ARBA00022801"/>
    </source>
</evidence>
<dbReference type="Gene3D" id="2.110.10.10">
    <property type="entry name" value="Hemopexin-like domain"/>
    <property type="match status" value="1"/>
</dbReference>
<feature type="binding site" evidence="10">
    <location>
        <position position="120"/>
    </location>
    <ligand>
        <name>Ca(2+)</name>
        <dbReference type="ChEBI" id="CHEBI:29108"/>
        <label>5</label>
    </ligand>
</feature>
<dbReference type="InterPro" id="IPR036375">
    <property type="entry name" value="Hemopexin-like_dom_sf"/>
</dbReference>
<feature type="binding site" evidence="10">
    <location>
        <position position="12"/>
    </location>
    <ligand>
        <name>Zn(2+)</name>
        <dbReference type="ChEBI" id="CHEBI:29105"/>
        <label>1</label>
    </ligand>
</feature>
<dbReference type="InterPro" id="IPR021190">
    <property type="entry name" value="Pept_M10A"/>
</dbReference>
<feature type="repeat" description="Hemopexin" evidence="11">
    <location>
        <begin position="159"/>
        <end position="208"/>
    </location>
</feature>
<feature type="binding site" evidence="9">
    <location>
        <position position="52"/>
    </location>
    <ligand>
        <name>Zn(2+)</name>
        <dbReference type="ChEBI" id="CHEBI:29105"/>
        <label>2</label>
        <note>catalytic</note>
    </ligand>
</feature>
<comment type="similarity">
    <text evidence="1">Belongs to the peptidase M10A family.</text>
</comment>
<reference evidence="13" key="1">
    <citation type="submission" date="2015-05" db="EMBL/GenBank/DDBJ databases">
        <title>Function and evolution of the root in the bone-eating worm Osedax japonicus.</title>
        <authorList>
            <person name="Miyamoto N."/>
            <person name="Yoshida M."/>
            <person name="Koga H."/>
            <person name="Fujiwara Y."/>
        </authorList>
    </citation>
    <scope>NUCLEOTIDE SEQUENCE</scope>
</reference>
<dbReference type="Pfam" id="PF00413">
    <property type="entry name" value="Peptidase_M10"/>
    <property type="match status" value="1"/>
</dbReference>
<evidence type="ECO:0000256" key="10">
    <source>
        <dbReference type="PIRSR" id="PIRSR621190-2"/>
    </source>
</evidence>
<organism evidence="13">
    <name type="scientific">Osedax japonicus</name>
    <dbReference type="NCBI Taxonomy" id="385425"/>
    <lineage>
        <taxon>Eukaryota</taxon>
        <taxon>Metazoa</taxon>
        <taxon>Spiralia</taxon>
        <taxon>Lophotrochozoa</taxon>
        <taxon>Annelida</taxon>
        <taxon>Polychaeta</taxon>
        <taxon>Sedentaria</taxon>
        <taxon>Canalipalpata</taxon>
        <taxon>Sabellida</taxon>
        <taxon>Siboglinidae</taxon>
        <taxon>Osedax</taxon>
    </lineage>
</organism>
<evidence type="ECO:0000256" key="7">
    <source>
        <dbReference type="ARBA" id="ARBA00023049"/>
    </source>
</evidence>
<dbReference type="EMBL" id="LC055994">
    <property type="protein sequence ID" value="BAT62446.1"/>
    <property type="molecule type" value="mRNA"/>
</dbReference>
<dbReference type="InterPro" id="IPR018487">
    <property type="entry name" value="Hemopexin-like_repeat"/>
</dbReference>
<dbReference type="GO" id="GO:0006508">
    <property type="term" value="P:proteolysis"/>
    <property type="evidence" value="ECO:0007669"/>
    <property type="project" value="UniProtKB-KW"/>
</dbReference>
<keyword evidence="6 9" id="KW-0862">Zinc</keyword>
<name>A0A0S3Q281_9ANNE</name>
<evidence type="ECO:0000256" key="2">
    <source>
        <dbReference type="ARBA" id="ARBA00022670"/>
    </source>
</evidence>
<feature type="binding site" evidence="10">
    <location>
        <position position="21"/>
    </location>
    <ligand>
        <name>Ca(2+)</name>
        <dbReference type="ChEBI" id="CHEBI:29108"/>
        <label>2</label>
    </ligand>
</feature>
<feature type="domain" description="Peptidase M10 metallopeptidase" evidence="12">
    <location>
        <begin position="2"/>
        <end position="92"/>
    </location>
</feature>
<evidence type="ECO:0000256" key="1">
    <source>
        <dbReference type="ARBA" id="ARBA00010370"/>
    </source>
</evidence>
<sequence>LDFDGVNGKFAHAFFPQYGGDAHFDDDEYWDEANNYEDSVNLLQVMTHEFGHSLGLRHSEIHDAVMFTFYGGYNLNFALHQDDIDGIQALYGGPNDTYTTPTPTTPAPFDRCEDGTLDAISHINNGHYYAFRRDYAMKLSSRGVYKSTKRIDEVFPGVPGDLDAVFTWPRTRRTRSRTFFLKGELYWTRKSDGKITGPRSIECGFEGVPSNVDAVFMDGTDTIFVKGDLYYRYIRGDEALPPVNKSSTRWRKLPDGMDAAFYHPHLRHHYFFFGRQYYRMNHYSHRLSKKYPRTLSKWWLKC</sequence>
<feature type="binding site" evidence="10">
    <location>
        <position position="26"/>
    </location>
    <ligand>
        <name>Ca(2+)</name>
        <dbReference type="ChEBI" id="CHEBI:29108"/>
        <label>1</label>
    </ligand>
</feature>
<dbReference type="AlphaFoldDB" id="A0A0S3Q281"/>
<feature type="binding site" evidence="10">
    <location>
        <position position="4"/>
    </location>
    <ligand>
        <name>Ca(2+)</name>
        <dbReference type="ChEBI" id="CHEBI:29108"/>
        <label>3</label>
    </ligand>
</feature>
<feature type="binding site" evidence="10">
    <location>
        <position position="258"/>
    </location>
    <ligand>
        <name>Ca(2+)</name>
        <dbReference type="ChEBI" id="CHEBI:29108"/>
        <label>4</label>
    </ligand>
</feature>
<evidence type="ECO:0000313" key="13">
    <source>
        <dbReference type="EMBL" id="BAT62446.1"/>
    </source>
</evidence>
<keyword evidence="2" id="KW-0645">Protease</keyword>
<dbReference type="PRINTS" id="PR00138">
    <property type="entry name" value="MATRIXIN"/>
</dbReference>
<feature type="binding site" evidence="10">
    <location>
        <position position="5"/>
    </location>
    <ligand>
        <name>Ca(2+)</name>
        <dbReference type="ChEBI" id="CHEBI:29108"/>
        <label>3</label>
    </ligand>
</feature>
<dbReference type="PROSITE" id="PS51642">
    <property type="entry name" value="HEMOPEXIN_2"/>
    <property type="match status" value="2"/>
</dbReference>
<dbReference type="PIRSF" id="PIRSF001191">
    <property type="entry name" value="Peptidase_M10A_matrix"/>
    <property type="match status" value="1"/>
</dbReference>
<feature type="repeat" description="Hemopexin" evidence="11">
    <location>
        <begin position="254"/>
        <end position="302"/>
    </location>
</feature>
<dbReference type="SUPFAM" id="SSF50923">
    <property type="entry name" value="Hemopexin-like domain"/>
    <property type="match status" value="1"/>
</dbReference>
<feature type="binding site" evidence="10">
    <location>
        <position position="118"/>
    </location>
    <ligand>
        <name>Ca(2+)</name>
        <dbReference type="ChEBI" id="CHEBI:29108"/>
        <label>4</label>
    </ligand>
</feature>
<evidence type="ECO:0000256" key="6">
    <source>
        <dbReference type="ARBA" id="ARBA00022833"/>
    </source>
</evidence>
<feature type="binding site" evidence="10">
    <location>
        <position position="163"/>
    </location>
    <ligand>
        <name>Ca(2+)</name>
        <dbReference type="ChEBI" id="CHEBI:29108"/>
        <label>4</label>
    </ligand>
</feature>
<dbReference type="SMART" id="SM00120">
    <property type="entry name" value="HX"/>
    <property type="match status" value="4"/>
</dbReference>
<feature type="binding site" evidence="9">
    <location>
        <position position="48"/>
    </location>
    <ligand>
        <name>Zn(2+)</name>
        <dbReference type="ChEBI" id="CHEBI:29105"/>
        <label>2</label>
        <note>catalytic</note>
    </ligand>
</feature>
<evidence type="ECO:0000256" key="4">
    <source>
        <dbReference type="ARBA" id="ARBA00022729"/>
    </source>
</evidence>
<dbReference type="GO" id="GO:0030198">
    <property type="term" value="P:extracellular matrix organization"/>
    <property type="evidence" value="ECO:0007669"/>
    <property type="project" value="TreeGrafter"/>
</dbReference>
<keyword evidence="5" id="KW-0378">Hydrolase</keyword>
<dbReference type="GO" id="GO:0008270">
    <property type="term" value="F:zinc ion binding"/>
    <property type="evidence" value="ECO:0007669"/>
    <property type="project" value="InterPro"/>
</dbReference>
<evidence type="ECO:0000259" key="12">
    <source>
        <dbReference type="Pfam" id="PF00413"/>
    </source>
</evidence>
<dbReference type="InterPro" id="IPR001818">
    <property type="entry name" value="Pept_M10_metallopeptidase"/>
</dbReference>
<accession>A0A0S3Q281</accession>
<feature type="non-terminal residue" evidence="13">
    <location>
        <position position="1"/>
    </location>
</feature>
<dbReference type="Pfam" id="PF00045">
    <property type="entry name" value="Hemopexin"/>
    <property type="match status" value="1"/>
</dbReference>
<feature type="binding site" evidence="10">
    <location>
        <position position="25"/>
    </location>
    <ligand>
        <name>Ca(2+)</name>
        <dbReference type="ChEBI" id="CHEBI:29108"/>
        <label>3</label>
    </ligand>
</feature>
<keyword evidence="10" id="KW-0106">Calcium</keyword>
<feature type="binding site" evidence="10">
    <location>
        <position position="23"/>
    </location>
    <ligand>
        <name>Zn(2+)</name>
        <dbReference type="ChEBI" id="CHEBI:29105"/>
        <label>1</label>
    </ligand>
</feature>
<dbReference type="InterPro" id="IPR024079">
    <property type="entry name" value="MetalloPept_cat_dom_sf"/>
</dbReference>
<dbReference type="PANTHER" id="PTHR10201">
    <property type="entry name" value="MATRIX METALLOPROTEINASE"/>
    <property type="match status" value="1"/>
</dbReference>
<proteinExistence type="evidence at transcript level"/>
<dbReference type="GO" id="GO:0031012">
    <property type="term" value="C:extracellular matrix"/>
    <property type="evidence" value="ECO:0007669"/>
    <property type="project" value="InterPro"/>
</dbReference>